<organism evidence="2 3">
    <name type="scientific">Pleuronectes platessa</name>
    <name type="common">European plaice</name>
    <dbReference type="NCBI Taxonomy" id="8262"/>
    <lineage>
        <taxon>Eukaryota</taxon>
        <taxon>Metazoa</taxon>
        <taxon>Chordata</taxon>
        <taxon>Craniata</taxon>
        <taxon>Vertebrata</taxon>
        <taxon>Euteleostomi</taxon>
        <taxon>Actinopterygii</taxon>
        <taxon>Neopterygii</taxon>
        <taxon>Teleostei</taxon>
        <taxon>Neoteleostei</taxon>
        <taxon>Acanthomorphata</taxon>
        <taxon>Carangaria</taxon>
        <taxon>Pleuronectiformes</taxon>
        <taxon>Pleuronectoidei</taxon>
        <taxon>Pleuronectidae</taxon>
        <taxon>Pleuronectes</taxon>
    </lineage>
</organism>
<dbReference type="Proteomes" id="UP001153269">
    <property type="component" value="Unassembled WGS sequence"/>
</dbReference>
<sequence>METKRLPPQVVRALLMTETKDGDERRRQTETDGDRRRQTETDARPLALETRTTAGRENKDQSRSPNISEHSPVLSDPEILSVSAHVTAPIRRPRMGYLQLENQIGSSDYYRHLFTSESIAALISFNAQFTDSSLPLSSPSSSSSPPPPPPPPHPMFFSFNPSSLCPHALLHPSSRHCLLPFNFYVFFTTSPPLFPSSLPPWCLGESRGNSSCLMNELLPGSLSGERLAGLRVLNTYCSPPPSPPSGELSAGWAGVGWGGGEPLGAMLIPAVGTFIADYLCD</sequence>
<name>A0A9N7TXW0_PLEPL</name>
<dbReference type="EMBL" id="CADEAL010000482">
    <property type="protein sequence ID" value="CAB1420817.1"/>
    <property type="molecule type" value="Genomic_DNA"/>
</dbReference>
<feature type="compositionally biased region" description="Pro residues" evidence="1">
    <location>
        <begin position="144"/>
        <end position="153"/>
    </location>
</feature>
<comment type="caution">
    <text evidence="2">The sequence shown here is derived from an EMBL/GenBank/DDBJ whole genome shotgun (WGS) entry which is preliminary data.</text>
</comment>
<feature type="compositionally biased region" description="Low complexity" evidence="1">
    <location>
        <begin position="134"/>
        <end position="143"/>
    </location>
</feature>
<dbReference type="AlphaFoldDB" id="A0A9N7TXW0"/>
<gene>
    <name evidence="2" type="ORF">PLEPLA_LOCUS8694</name>
</gene>
<feature type="region of interest" description="Disordered" evidence="1">
    <location>
        <begin position="134"/>
        <end position="153"/>
    </location>
</feature>
<feature type="region of interest" description="Disordered" evidence="1">
    <location>
        <begin position="1"/>
        <end position="75"/>
    </location>
</feature>
<evidence type="ECO:0000313" key="2">
    <source>
        <dbReference type="EMBL" id="CAB1420817.1"/>
    </source>
</evidence>
<keyword evidence="3" id="KW-1185">Reference proteome</keyword>
<reference evidence="2" key="1">
    <citation type="submission" date="2020-03" db="EMBL/GenBank/DDBJ databases">
        <authorList>
            <person name="Weist P."/>
        </authorList>
    </citation>
    <scope>NUCLEOTIDE SEQUENCE</scope>
</reference>
<evidence type="ECO:0000256" key="1">
    <source>
        <dbReference type="SAM" id="MobiDB-lite"/>
    </source>
</evidence>
<protein>
    <submittedName>
        <fullName evidence="2">Uncharacterized protein</fullName>
    </submittedName>
</protein>
<proteinExistence type="predicted"/>
<accession>A0A9N7TXW0</accession>
<evidence type="ECO:0000313" key="3">
    <source>
        <dbReference type="Proteomes" id="UP001153269"/>
    </source>
</evidence>
<feature type="compositionally biased region" description="Basic and acidic residues" evidence="1">
    <location>
        <begin position="18"/>
        <end position="43"/>
    </location>
</feature>